<dbReference type="GO" id="GO:0016787">
    <property type="term" value="F:hydrolase activity"/>
    <property type="evidence" value="ECO:0007669"/>
    <property type="project" value="UniProtKB-KW"/>
</dbReference>
<evidence type="ECO:0000259" key="3">
    <source>
        <dbReference type="Pfam" id="PF01156"/>
    </source>
</evidence>
<dbReference type="PANTHER" id="PTHR12304">
    <property type="entry name" value="INOSINE-URIDINE PREFERRING NUCLEOSIDE HYDROLASE"/>
    <property type="match status" value="1"/>
</dbReference>
<evidence type="ECO:0000313" key="4">
    <source>
        <dbReference type="EMBL" id="USG64330.1"/>
    </source>
</evidence>
<dbReference type="InterPro" id="IPR036452">
    <property type="entry name" value="Ribo_hydro-like"/>
</dbReference>
<keyword evidence="2" id="KW-0326">Glycosidase</keyword>
<proteinExistence type="predicted"/>
<dbReference type="Proteomes" id="UP001056500">
    <property type="component" value="Chromosome"/>
</dbReference>
<dbReference type="RefSeq" id="WP_251871444.1">
    <property type="nucleotide sequence ID" value="NZ_CP098755.1"/>
</dbReference>
<dbReference type="Pfam" id="PF01156">
    <property type="entry name" value="IU_nuc_hydro"/>
    <property type="match status" value="1"/>
</dbReference>
<sequence>MTHTKTKILVSGVGGDQLLALRLVLQSSSAELSGITVRGDDHQAAQQAAQLLETYGVAALPIATGEKKALLSAQRLELTDPKAGITASELIVSQANQHTGKLHLVVLGPLTDLVKALAIDPDLPHKLAGVIVMGGAIRVPGDVTAVAEANIYSDPEAAAFVLASELPLTLVPLDVTQKVALPMGQDYVEGLDACTAVLAVIEPETLQKTKMKLTVDCQSVLSRGAVLADLRAIPRIGSDVEVCVDVDGQRVVQHIREVLEAGGVQ</sequence>
<dbReference type="InterPro" id="IPR001910">
    <property type="entry name" value="Inosine/uridine_hydrolase_dom"/>
</dbReference>
<dbReference type="Gene3D" id="3.90.245.10">
    <property type="entry name" value="Ribonucleoside hydrolase-like"/>
    <property type="match status" value="1"/>
</dbReference>
<keyword evidence="5" id="KW-1185">Reference proteome</keyword>
<organism evidence="4 5">
    <name type="scientific">Brevibacillus ruminantium</name>
    <dbReference type="NCBI Taxonomy" id="2950604"/>
    <lineage>
        <taxon>Bacteria</taxon>
        <taxon>Bacillati</taxon>
        <taxon>Bacillota</taxon>
        <taxon>Bacilli</taxon>
        <taxon>Bacillales</taxon>
        <taxon>Paenibacillaceae</taxon>
        <taxon>Brevibacillus</taxon>
    </lineage>
</organism>
<keyword evidence="1 4" id="KW-0378">Hydrolase</keyword>
<evidence type="ECO:0000313" key="5">
    <source>
        <dbReference type="Proteomes" id="UP001056500"/>
    </source>
</evidence>
<name>A0ABY4WEV9_9BACL</name>
<dbReference type="InterPro" id="IPR023186">
    <property type="entry name" value="IUNH"/>
</dbReference>
<evidence type="ECO:0000256" key="2">
    <source>
        <dbReference type="ARBA" id="ARBA00023295"/>
    </source>
</evidence>
<dbReference type="PANTHER" id="PTHR12304:SF4">
    <property type="entry name" value="URIDINE NUCLEOSIDASE"/>
    <property type="match status" value="1"/>
</dbReference>
<accession>A0ABY4WEV9</accession>
<dbReference type="EMBL" id="CP098755">
    <property type="protein sequence ID" value="USG64330.1"/>
    <property type="molecule type" value="Genomic_DNA"/>
</dbReference>
<protein>
    <submittedName>
        <fullName evidence="4">Nucleoside hydrolase</fullName>
    </submittedName>
</protein>
<gene>
    <name evidence="4" type="ORF">NDK47_19525</name>
</gene>
<dbReference type="SUPFAM" id="SSF53590">
    <property type="entry name" value="Nucleoside hydrolase"/>
    <property type="match status" value="1"/>
</dbReference>
<feature type="domain" description="Inosine/uridine-preferring nucleoside hydrolase" evidence="3">
    <location>
        <begin position="14"/>
        <end position="252"/>
    </location>
</feature>
<reference evidence="4" key="1">
    <citation type="submission" date="2022-06" db="EMBL/GenBank/DDBJ databases">
        <title>Genome sequencing of Brevibacillus sp. BB3-R1.</title>
        <authorList>
            <person name="Heo J."/>
            <person name="Lee D."/>
            <person name="Won M."/>
            <person name="Han B.-H."/>
            <person name="Hong S.-B."/>
            <person name="Kwon S.-W."/>
        </authorList>
    </citation>
    <scope>NUCLEOTIDE SEQUENCE</scope>
    <source>
        <strain evidence="4">BB3-R1</strain>
    </source>
</reference>
<evidence type="ECO:0000256" key="1">
    <source>
        <dbReference type="ARBA" id="ARBA00022801"/>
    </source>
</evidence>